<keyword evidence="9" id="KW-1185">Reference proteome</keyword>
<dbReference type="Proteomes" id="UP000035900">
    <property type="component" value="Unassembled WGS sequence"/>
</dbReference>
<dbReference type="NCBIfam" id="TIGR00237">
    <property type="entry name" value="xseA"/>
    <property type="match status" value="1"/>
</dbReference>
<name>A0A0J7J2X5_9FLAO</name>
<evidence type="ECO:0000256" key="1">
    <source>
        <dbReference type="ARBA" id="ARBA00022490"/>
    </source>
</evidence>
<accession>A0A0J7J2X5</accession>
<protein>
    <recommendedName>
        <fullName evidence="5">Exodeoxyribonuclease 7 large subunit</fullName>
        <ecNumber evidence="5">3.1.11.6</ecNumber>
    </recommendedName>
</protein>
<sequence length="462" mass="52315">MPSIAEPRKTFTLSQVAASIKKTLEARYHSEYWITAEMNKLNYYSHSGHCYPELLEKKDGKVVAEMRSVLWKGNFDRINDRFREVLKMPLSDGLKILFLAKITFHPTSGVQLQIVDIDPSYTLGDLQREKNETIEKLKSEQIFDLNHRKELPLLPQRIAIISASTSKGLGDFLKIIDENPLNYRFFHMLFPAYLQGEKAVTSIVEQLQRIRKVIHHFDVVAIIRGGGGDVGLTTFNHYEISSAIANFPIAVITGIGHSTNETVAELVAHYNAITPTKTGEFLLQKFRDFDQVISEAQTSIVSCTRNSLNDQKEKLQLSAKFLKSGTEKLVNRNQGEIKSISQKISHQITSNLTQKRNDLSATTKDIQSVSNSILSRNKWKTTDFSEKVNNSAKRFLVDQQTKISQFQKNINIMDPINTLKRGFSITRFNETAITDSDTVSIGDDLEITLFKGKINANINSKK</sequence>
<reference evidence="8 9" key="1">
    <citation type="journal article" date="2004" name="Int. J. Syst. Evol. Microbiol.">
        <title>Kaistella koreensis gen. nov., sp. nov., a novel member of the Chryseobacterium-Bergeyella-Riemerella branch.</title>
        <authorList>
            <person name="Kim M.K."/>
            <person name="Im W.T."/>
            <person name="Shin Y.K."/>
            <person name="Lim J.H."/>
            <person name="Kim S.H."/>
            <person name="Lee B.C."/>
            <person name="Park M.Y."/>
            <person name="Lee K.Y."/>
            <person name="Lee S.T."/>
        </authorList>
    </citation>
    <scope>NUCLEOTIDE SEQUENCE [LARGE SCALE GENOMIC DNA]</scope>
    <source>
        <strain evidence="8 9">CCUG 49689</strain>
    </source>
</reference>
<dbReference type="PANTHER" id="PTHR30008">
    <property type="entry name" value="EXODEOXYRIBONUCLEASE 7 LARGE SUBUNIT"/>
    <property type="match status" value="1"/>
</dbReference>
<dbReference type="OrthoDB" id="9802795at2"/>
<gene>
    <name evidence="8" type="ORF">ACM44_00215</name>
</gene>
<evidence type="ECO:0000256" key="2">
    <source>
        <dbReference type="ARBA" id="ARBA00022722"/>
    </source>
</evidence>
<comment type="caution">
    <text evidence="8">The sequence shown here is derived from an EMBL/GenBank/DDBJ whole genome shotgun (WGS) entry which is preliminary data.</text>
</comment>
<dbReference type="GO" id="GO:0005737">
    <property type="term" value="C:cytoplasm"/>
    <property type="evidence" value="ECO:0007669"/>
    <property type="project" value="UniProtKB-SubCell"/>
</dbReference>
<dbReference type="STRING" id="1304281.ACM44_00215"/>
<dbReference type="EMBL" id="LFNG01000001">
    <property type="protein sequence ID" value="KMQ72562.1"/>
    <property type="molecule type" value="Genomic_DNA"/>
</dbReference>
<evidence type="ECO:0000259" key="7">
    <source>
        <dbReference type="Pfam" id="PF13742"/>
    </source>
</evidence>
<dbReference type="GO" id="GO:0008855">
    <property type="term" value="F:exodeoxyribonuclease VII activity"/>
    <property type="evidence" value="ECO:0007669"/>
    <property type="project" value="UniProtKB-UniRule"/>
</dbReference>
<proteinExistence type="inferred from homology"/>
<evidence type="ECO:0000313" key="8">
    <source>
        <dbReference type="EMBL" id="KMQ72562.1"/>
    </source>
</evidence>
<feature type="domain" description="OB-fold nucleic acid binding" evidence="7">
    <location>
        <begin position="11"/>
        <end position="117"/>
    </location>
</feature>
<keyword evidence="2 5" id="KW-0540">Nuclease</keyword>
<dbReference type="EC" id="3.1.11.6" evidence="5"/>
<dbReference type="AlphaFoldDB" id="A0A0J7J2X5"/>
<keyword evidence="4 5" id="KW-0269">Exonuclease</keyword>
<dbReference type="Pfam" id="PF13742">
    <property type="entry name" value="tRNA_anti_2"/>
    <property type="match status" value="1"/>
</dbReference>
<dbReference type="InterPro" id="IPR003753">
    <property type="entry name" value="Exonuc_VII_L"/>
</dbReference>
<comment type="similarity">
    <text evidence="5">Belongs to the XseA family.</text>
</comment>
<dbReference type="CDD" id="cd04489">
    <property type="entry name" value="ExoVII_LU_OBF"/>
    <property type="match status" value="1"/>
</dbReference>
<feature type="domain" description="Exonuclease VII large subunit C-terminal" evidence="6">
    <location>
        <begin position="142"/>
        <end position="456"/>
    </location>
</feature>
<dbReference type="RefSeq" id="WP_048498087.1">
    <property type="nucleotide sequence ID" value="NZ_LFNG01000001.1"/>
</dbReference>
<keyword evidence="3 5" id="KW-0378">Hydrolase</keyword>
<comment type="catalytic activity">
    <reaction evidence="5">
        <text>Exonucleolytic cleavage in either 5'- to 3'- or 3'- to 5'-direction to yield nucleoside 5'-phosphates.</text>
        <dbReference type="EC" id="3.1.11.6"/>
    </reaction>
</comment>
<dbReference type="PATRIC" id="fig|1304281.5.peg.44"/>
<keyword evidence="1" id="KW-0963">Cytoplasm</keyword>
<organism evidence="8 9">
    <name type="scientific">Chryseobacterium koreense CCUG 49689</name>
    <dbReference type="NCBI Taxonomy" id="1304281"/>
    <lineage>
        <taxon>Bacteria</taxon>
        <taxon>Pseudomonadati</taxon>
        <taxon>Bacteroidota</taxon>
        <taxon>Flavobacteriia</taxon>
        <taxon>Flavobacteriales</taxon>
        <taxon>Weeksellaceae</taxon>
        <taxon>Chryseobacterium group</taxon>
        <taxon>Chryseobacterium</taxon>
    </lineage>
</organism>
<dbReference type="PANTHER" id="PTHR30008:SF0">
    <property type="entry name" value="EXODEOXYRIBONUCLEASE 7 LARGE SUBUNIT"/>
    <property type="match status" value="1"/>
</dbReference>
<dbReference type="GO" id="GO:0006308">
    <property type="term" value="P:DNA catabolic process"/>
    <property type="evidence" value="ECO:0007669"/>
    <property type="project" value="UniProtKB-UniRule"/>
</dbReference>
<dbReference type="InterPro" id="IPR020579">
    <property type="entry name" value="Exonuc_VII_lsu_C"/>
</dbReference>
<dbReference type="GO" id="GO:0003676">
    <property type="term" value="F:nucleic acid binding"/>
    <property type="evidence" value="ECO:0007669"/>
    <property type="project" value="InterPro"/>
</dbReference>
<dbReference type="GO" id="GO:0009318">
    <property type="term" value="C:exodeoxyribonuclease VII complex"/>
    <property type="evidence" value="ECO:0007669"/>
    <property type="project" value="UniProtKB-UniRule"/>
</dbReference>
<evidence type="ECO:0000259" key="6">
    <source>
        <dbReference type="Pfam" id="PF02601"/>
    </source>
</evidence>
<dbReference type="Pfam" id="PF02601">
    <property type="entry name" value="Exonuc_VII_L"/>
    <property type="match status" value="1"/>
</dbReference>
<dbReference type="InterPro" id="IPR025824">
    <property type="entry name" value="OB-fold_nuc-bd_dom"/>
</dbReference>
<comment type="subcellular location">
    <subcellularLocation>
        <location evidence="5">Cytoplasm</location>
    </subcellularLocation>
</comment>
<evidence type="ECO:0000256" key="3">
    <source>
        <dbReference type="ARBA" id="ARBA00022801"/>
    </source>
</evidence>
<evidence type="ECO:0000256" key="4">
    <source>
        <dbReference type="ARBA" id="ARBA00022839"/>
    </source>
</evidence>
<evidence type="ECO:0000313" key="9">
    <source>
        <dbReference type="Proteomes" id="UP000035900"/>
    </source>
</evidence>
<evidence type="ECO:0000256" key="5">
    <source>
        <dbReference type="RuleBase" id="RU004355"/>
    </source>
</evidence>